<keyword evidence="3" id="KW-1185">Reference proteome</keyword>
<feature type="signal peptide" evidence="1">
    <location>
        <begin position="1"/>
        <end position="27"/>
    </location>
</feature>
<protein>
    <submittedName>
        <fullName evidence="2">Uncharacterized protein</fullName>
    </submittedName>
</protein>
<comment type="caution">
    <text evidence="2">The sequence shown here is derived from an EMBL/GenBank/DDBJ whole genome shotgun (WGS) entry which is preliminary data.</text>
</comment>
<organism evidence="2 3">
    <name type="scientific">Murinocardiopsis flavida</name>
    <dbReference type="NCBI Taxonomy" id="645275"/>
    <lineage>
        <taxon>Bacteria</taxon>
        <taxon>Bacillati</taxon>
        <taxon>Actinomycetota</taxon>
        <taxon>Actinomycetes</taxon>
        <taxon>Streptosporangiales</taxon>
        <taxon>Nocardiopsidaceae</taxon>
        <taxon>Murinocardiopsis</taxon>
    </lineage>
</organism>
<sequence length="326" mass="33417">MARTRTALAASAALAVTLGVCAGPAHAAAAAPAAPAAPKATTSLYVTLAGKSTKTAGESAHTAGCAQGRTGRSGVRVLFLGTQQGADRLRPPGTSAKSTKHAPASLVPVVAKHFTAGFAKCRTGGATATLALGVNNKQDGGAKAATAGAQWARTVQSAAKSATKTVRVTAAIDAEPRWSSPAWARAWVKSFTDATSTPLYAANSADGCPSSPKGANTCANKWTLADVHYVSTGAARTVHALPQIYRTDGIQARQWATISTWGARNGSGPLRFAGSMSQHGACGQRSGCGRTNNTPAKAWKQLYDALNSRAETRPVRLPTATDIRWL</sequence>
<name>A0A2P8D9A5_9ACTN</name>
<reference evidence="2 3" key="1">
    <citation type="submission" date="2018-03" db="EMBL/GenBank/DDBJ databases">
        <title>Genomic Encyclopedia of Archaeal and Bacterial Type Strains, Phase II (KMG-II): from individual species to whole genera.</title>
        <authorList>
            <person name="Goeker M."/>
        </authorList>
    </citation>
    <scope>NUCLEOTIDE SEQUENCE [LARGE SCALE GENOMIC DNA]</scope>
    <source>
        <strain evidence="2 3">DSM 45312</strain>
    </source>
</reference>
<dbReference type="RefSeq" id="WP_106585021.1">
    <property type="nucleotide sequence ID" value="NZ_PYGA01000016.1"/>
</dbReference>
<evidence type="ECO:0000313" key="2">
    <source>
        <dbReference type="EMBL" id="PSK93761.1"/>
    </source>
</evidence>
<gene>
    <name evidence="2" type="ORF">CLV63_116168</name>
</gene>
<accession>A0A2P8D9A5</accession>
<proteinExistence type="predicted"/>
<dbReference type="EMBL" id="PYGA01000016">
    <property type="protein sequence ID" value="PSK93761.1"/>
    <property type="molecule type" value="Genomic_DNA"/>
</dbReference>
<dbReference type="AlphaFoldDB" id="A0A2P8D9A5"/>
<keyword evidence="1" id="KW-0732">Signal</keyword>
<evidence type="ECO:0000256" key="1">
    <source>
        <dbReference type="SAM" id="SignalP"/>
    </source>
</evidence>
<feature type="chain" id="PRO_5015148569" evidence="1">
    <location>
        <begin position="28"/>
        <end position="326"/>
    </location>
</feature>
<evidence type="ECO:0000313" key="3">
    <source>
        <dbReference type="Proteomes" id="UP000240542"/>
    </source>
</evidence>
<dbReference type="OrthoDB" id="2957541at2"/>
<dbReference type="Proteomes" id="UP000240542">
    <property type="component" value="Unassembled WGS sequence"/>
</dbReference>